<dbReference type="GO" id="GO:0016020">
    <property type="term" value="C:membrane"/>
    <property type="evidence" value="ECO:0007669"/>
    <property type="project" value="UniProtKB-SubCell"/>
</dbReference>
<sequence length="587" mass="63698">MAALALILEYIKLFYVLFKHWFRDLFNSLYVGPKFKDLSSETVLITGAASGLGKGVAQRLAQLGCTLVLWDVNETDNARVAEELNSMTKSNRVHPMRCDLTSRESIYECAKKVQETVGNVTMVINNAGVVSGKTLINCSDASIQRTFDVNVLAHFWILKAFLPWMLDHNQGHIVTIASGAGLTGAAGLVDYCSSKFAAVGLHEALTHELHALKRTGIKTTVVCPSFIDTGMFEGVKTGVLFPLLKSENVCELIVEAIRTDQHMLLIPKVLKLGLIIKSLSTTAAQIEAQGATGLHHSMDTFVVKHRFYALINLIIGGPPLKDRSSETVLITGAVSGLGKGVAQRLAQLGCTLVLWDVNATDNARVAEELNSMTKSNRVHAMRCDLTSRESIYECAKRAQETVGNVTMVINNAGVVSGKTLINCSEASIQRTFDVNILAHFWILKVFLPPMLENSHGHIVTIASAAGLSGVCGLVDYCSLKFAAVGLHQALTHELYTLKKDGIKTTVVCPTFINTGIDLTPLLKQEEVCERILKAIRQNQNVLLLPKSLILSVALSSIAPIAAELEAHEMIGLHSSMGSFVGRPKKST</sequence>
<evidence type="ECO:0000256" key="9">
    <source>
        <dbReference type="ARBA" id="ARBA00059620"/>
    </source>
</evidence>
<evidence type="ECO:0000313" key="13">
    <source>
        <dbReference type="EMBL" id="CAF1449376.1"/>
    </source>
</evidence>
<evidence type="ECO:0000256" key="7">
    <source>
        <dbReference type="ARBA" id="ARBA00023098"/>
    </source>
</evidence>
<protein>
    <recommendedName>
        <fullName evidence="10">Short-chain dehydrogenase/reductase 3</fullName>
    </recommendedName>
    <alternativeName>
        <fullName evidence="11">Retinal short-chain dehydrogenase/reductase 1</fullName>
    </alternativeName>
</protein>
<keyword evidence="4" id="KW-0521">NADP</keyword>
<evidence type="ECO:0000256" key="10">
    <source>
        <dbReference type="ARBA" id="ARBA00068717"/>
    </source>
</evidence>
<evidence type="ECO:0000256" key="4">
    <source>
        <dbReference type="ARBA" id="ARBA00022857"/>
    </source>
</evidence>
<dbReference type="Gene3D" id="3.40.50.720">
    <property type="entry name" value="NAD(P)-binding Rossmann-like Domain"/>
    <property type="match status" value="2"/>
</dbReference>
<comment type="caution">
    <text evidence="13">The sequence shown here is derived from an EMBL/GenBank/DDBJ whole genome shotgun (WGS) entry which is preliminary data.</text>
</comment>
<dbReference type="Proteomes" id="UP000663828">
    <property type="component" value="Unassembled WGS sequence"/>
</dbReference>
<keyword evidence="3" id="KW-0812">Transmembrane</keyword>
<comment type="function">
    <text evidence="9">Catalyzes the reduction of all-trans-retinal to all-trans-retinol in the presence of NADPH.</text>
</comment>
<keyword evidence="14" id="KW-1185">Reference proteome</keyword>
<proteinExistence type="inferred from homology"/>
<comment type="subcellular location">
    <subcellularLocation>
        <location evidence="1">Membrane</location>
        <topology evidence="1">Multi-pass membrane protein</topology>
    </subcellularLocation>
</comment>
<dbReference type="InterPro" id="IPR002347">
    <property type="entry name" value="SDR_fam"/>
</dbReference>
<dbReference type="PRINTS" id="PR00080">
    <property type="entry name" value="SDRFAMILY"/>
</dbReference>
<evidence type="ECO:0000313" key="14">
    <source>
        <dbReference type="Proteomes" id="UP000663828"/>
    </source>
</evidence>
<keyword evidence="8" id="KW-0472">Membrane</keyword>
<dbReference type="FunFam" id="3.40.50.720:FF:000131">
    <property type="entry name" value="Short-chain dehydrogenase/reductase 3"/>
    <property type="match status" value="2"/>
</dbReference>
<evidence type="ECO:0000256" key="11">
    <source>
        <dbReference type="ARBA" id="ARBA00082544"/>
    </source>
</evidence>
<dbReference type="SUPFAM" id="SSF51735">
    <property type="entry name" value="NAD(P)-binding Rossmann-fold domains"/>
    <property type="match status" value="2"/>
</dbReference>
<evidence type="ECO:0000256" key="2">
    <source>
        <dbReference type="ARBA" id="ARBA00006484"/>
    </source>
</evidence>
<dbReference type="InterPro" id="IPR057326">
    <property type="entry name" value="KR_dom"/>
</dbReference>
<accession>A0A815PH31</accession>
<dbReference type="InterPro" id="IPR036291">
    <property type="entry name" value="NAD(P)-bd_dom_sf"/>
</dbReference>
<dbReference type="GO" id="GO:0052650">
    <property type="term" value="F:all-trans-retinol dehydrogenase (NADP+) activity"/>
    <property type="evidence" value="ECO:0007669"/>
    <property type="project" value="UniProtKB-ARBA"/>
</dbReference>
<dbReference type="Pfam" id="PF00106">
    <property type="entry name" value="adh_short"/>
    <property type="match status" value="2"/>
</dbReference>
<evidence type="ECO:0000256" key="5">
    <source>
        <dbReference type="ARBA" id="ARBA00022989"/>
    </source>
</evidence>
<dbReference type="CDD" id="cd05339">
    <property type="entry name" value="17beta-HSDXI-like_SDR_c"/>
    <property type="match status" value="2"/>
</dbReference>
<evidence type="ECO:0000259" key="12">
    <source>
        <dbReference type="SMART" id="SM00822"/>
    </source>
</evidence>
<keyword evidence="5" id="KW-1133">Transmembrane helix</keyword>
<dbReference type="PRINTS" id="PR00081">
    <property type="entry name" value="GDHRDH"/>
</dbReference>
<keyword evidence="7" id="KW-0443">Lipid metabolism</keyword>
<evidence type="ECO:0000256" key="1">
    <source>
        <dbReference type="ARBA" id="ARBA00004141"/>
    </source>
</evidence>
<dbReference type="AlphaFoldDB" id="A0A815PH31"/>
<reference evidence="13" key="1">
    <citation type="submission" date="2021-02" db="EMBL/GenBank/DDBJ databases">
        <authorList>
            <person name="Nowell W R."/>
        </authorList>
    </citation>
    <scope>NUCLEOTIDE SEQUENCE</scope>
</reference>
<dbReference type="EMBL" id="CAJNOR010003806">
    <property type="protein sequence ID" value="CAF1449376.1"/>
    <property type="molecule type" value="Genomic_DNA"/>
</dbReference>
<organism evidence="13 14">
    <name type="scientific">Adineta ricciae</name>
    <name type="common">Rotifer</name>
    <dbReference type="NCBI Taxonomy" id="249248"/>
    <lineage>
        <taxon>Eukaryota</taxon>
        <taxon>Metazoa</taxon>
        <taxon>Spiralia</taxon>
        <taxon>Gnathifera</taxon>
        <taxon>Rotifera</taxon>
        <taxon>Eurotatoria</taxon>
        <taxon>Bdelloidea</taxon>
        <taxon>Adinetida</taxon>
        <taxon>Adinetidae</taxon>
        <taxon>Adineta</taxon>
    </lineage>
</organism>
<gene>
    <name evidence="13" type="ORF">XAT740_LOCUS36784</name>
</gene>
<dbReference type="PANTHER" id="PTHR24322">
    <property type="entry name" value="PKSB"/>
    <property type="match status" value="1"/>
</dbReference>
<evidence type="ECO:0000256" key="6">
    <source>
        <dbReference type="ARBA" id="ARBA00023002"/>
    </source>
</evidence>
<evidence type="ECO:0000256" key="8">
    <source>
        <dbReference type="ARBA" id="ARBA00023136"/>
    </source>
</evidence>
<feature type="domain" description="Ketoreductase" evidence="12">
    <location>
        <begin position="41"/>
        <end position="229"/>
    </location>
</feature>
<evidence type="ECO:0000256" key="3">
    <source>
        <dbReference type="ARBA" id="ARBA00022692"/>
    </source>
</evidence>
<dbReference type="PANTHER" id="PTHR24322:SF736">
    <property type="entry name" value="RETINOL DEHYDROGENASE 10"/>
    <property type="match status" value="1"/>
</dbReference>
<keyword evidence="6" id="KW-0560">Oxidoreductase</keyword>
<dbReference type="SMART" id="SM00822">
    <property type="entry name" value="PKS_KR"/>
    <property type="match status" value="1"/>
</dbReference>
<comment type="similarity">
    <text evidence="2">Belongs to the short-chain dehydrogenases/reductases (SDR) family.</text>
</comment>
<name>A0A815PH31_ADIRI</name>